<comment type="cofactor">
    <cofactor evidence="13">
        <name>Mg(2+)</name>
        <dbReference type="ChEBI" id="CHEBI:18420"/>
    </cofactor>
    <text evidence="13">Binds 2 Mg(2+) ion per subunit.</text>
</comment>
<dbReference type="PANTHER" id="PTHR30194">
    <property type="entry name" value="CROSSOVER JUNCTION ENDODEOXYRIBONUCLEASE RUVC"/>
    <property type="match status" value="1"/>
</dbReference>
<organism evidence="15 16">
    <name type="scientific">Candidatus Protochlamydia amoebophila</name>
    <dbReference type="NCBI Taxonomy" id="362787"/>
    <lineage>
        <taxon>Bacteria</taxon>
        <taxon>Pseudomonadati</taxon>
        <taxon>Chlamydiota</taxon>
        <taxon>Chlamydiia</taxon>
        <taxon>Parachlamydiales</taxon>
        <taxon>Parachlamydiaceae</taxon>
        <taxon>Candidatus Protochlamydia</taxon>
    </lineage>
</organism>
<name>A0A0C1JVJ7_9BACT</name>
<dbReference type="PRINTS" id="PR00696">
    <property type="entry name" value="RSOLVASERUVC"/>
</dbReference>
<proteinExistence type="inferred from homology"/>
<accession>A0A0C1JVJ7</accession>
<dbReference type="GO" id="GO:0000287">
    <property type="term" value="F:magnesium ion binding"/>
    <property type="evidence" value="ECO:0007669"/>
    <property type="project" value="UniProtKB-UniRule"/>
</dbReference>
<dbReference type="GO" id="GO:0006281">
    <property type="term" value="P:DNA repair"/>
    <property type="evidence" value="ECO:0007669"/>
    <property type="project" value="UniProtKB-UniRule"/>
</dbReference>
<evidence type="ECO:0000256" key="4">
    <source>
        <dbReference type="ARBA" id="ARBA00022723"/>
    </source>
</evidence>
<evidence type="ECO:0000313" key="15">
    <source>
        <dbReference type="EMBL" id="KIC74426.1"/>
    </source>
</evidence>
<dbReference type="GO" id="GO:0048476">
    <property type="term" value="C:Holliday junction resolvase complex"/>
    <property type="evidence" value="ECO:0007669"/>
    <property type="project" value="UniProtKB-UniRule"/>
</dbReference>
<dbReference type="GO" id="GO:0003677">
    <property type="term" value="F:DNA binding"/>
    <property type="evidence" value="ECO:0007669"/>
    <property type="project" value="UniProtKB-KW"/>
</dbReference>
<evidence type="ECO:0000313" key="16">
    <source>
        <dbReference type="Proteomes" id="UP000031465"/>
    </source>
</evidence>
<keyword evidence="8 13" id="KW-0460">Magnesium</keyword>
<dbReference type="GO" id="GO:0005737">
    <property type="term" value="C:cytoplasm"/>
    <property type="evidence" value="ECO:0007669"/>
    <property type="project" value="UniProtKB-SubCell"/>
</dbReference>
<dbReference type="FunFam" id="3.30.420.10:FF:000002">
    <property type="entry name" value="Crossover junction endodeoxyribonuclease RuvC"/>
    <property type="match status" value="1"/>
</dbReference>
<dbReference type="HAMAP" id="MF_00034">
    <property type="entry name" value="RuvC"/>
    <property type="match status" value="1"/>
</dbReference>
<evidence type="ECO:0000256" key="3">
    <source>
        <dbReference type="ARBA" id="ARBA00022722"/>
    </source>
</evidence>
<dbReference type="AlphaFoldDB" id="A0A0C1JVJ7"/>
<feature type="active site" evidence="13">
    <location>
        <position position="71"/>
    </location>
</feature>
<keyword evidence="9 13" id="KW-0238">DNA-binding</keyword>
<dbReference type="PATRIC" id="fig|362787.3.peg.20"/>
<keyword evidence="10 13" id="KW-0233">DNA recombination</keyword>
<sequence length="168" mass="18428">MSNQVIILGLDPGTKITGFGVIRIEGHQYVPVDYGCIRPPSHYKLSERYLVICQGVEQLIDQHQPHAVVVETQYVSKNVQSAMKLGMARGVIMIAAKKRGIPIYEYAPSKAKLAVVGTGRASKYQVQGMVQRLLNLSIPPTPEDAADALALAICHAQMPILKQSQYET</sequence>
<dbReference type="GO" id="GO:0008821">
    <property type="term" value="F:crossover junction DNA endonuclease activity"/>
    <property type="evidence" value="ECO:0007669"/>
    <property type="project" value="UniProtKB-UniRule"/>
</dbReference>
<evidence type="ECO:0000256" key="12">
    <source>
        <dbReference type="ARBA" id="ARBA00029354"/>
    </source>
</evidence>
<dbReference type="SMR" id="A0A0C1JVJ7"/>
<dbReference type="NCBIfam" id="TIGR00228">
    <property type="entry name" value="ruvC"/>
    <property type="match status" value="1"/>
</dbReference>
<keyword evidence="5 13" id="KW-0255">Endonuclease</keyword>
<dbReference type="Gene3D" id="3.30.420.10">
    <property type="entry name" value="Ribonuclease H-like superfamily/Ribonuclease H"/>
    <property type="match status" value="1"/>
</dbReference>
<evidence type="ECO:0000256" key="2">
    <source>
        <dbReference type="ARBA" id="ARBA00022490"/>
    </source>
</evidence>
<evidence type="ECO:0000256" key="9">
    <source>
        <dbReference type="ARBA" id="ARBA00023125"/>
    </source>
</evidence>
<dbReference type="RefSeq" id="WP_011174569.1">
    <property type="nucleotide sequence ID" value="NZ_JSAN01000010.1"/>
</dbReference>
<dbReference type="InterPro" id="IPR020563">
    <property type="entry name" value="X-over_junc_endoDNase_Mg_BS"/>
</dbReference>
<dbReference type="EMBL" id="JSAN01000010">
    <property type="protein sequence ID" value="KIC74426.1"/>
    <property type="molecule type" value="Genomic_DNA"/>
</dbReference>
<keyword evidence="3 13" id="KW-0540">Nuclease</keyword>
<evidence type="ECO:0000256" key="6">
    <source>
        <dbReference type="ARBA" id="ARBA00022763"/>
    </source>
</evidence>
<dbReference type="PANTHER" id="PTHR30194:SF3">
    <property type="entry name" value="CROSSOVER JUNCTION ENDODEOXYRIBONUCLEASE RUVC"/>
    <property type="match status" value="1"/>
</dbReference>
<evidence type="ECO:0000256" key="5">
    <source>
        <dbReference type="ARBA" id="ARBA00022759"/>
    </source>
</evidence>
<dbReference type="InterPro" id="IPR002176">
    <property type="entry name" value="X-over_junc_endoDNase_RuvC"/>
</dbReference>
<evidence type="ECO:0000256" key="7">
    <source>
        <dbReference type="ARBA" id="ARBA00022801"/>
    </source>
</evidence>
<comment type="function">
    <text evidence="13">The RuvA-RuvB-RuvC complex processes Holliday junction (HJ) DNA during genetic recombination and DNA repair. Endonuclease that resolves HJ intermediates. Cleaves cruciform DNA by making single-stranded nicks across the HJ at symmetrical positions within the homologous arms, yielding a 5'-phosphate and a 3'-hydroxyl group; requires a central core of homology in the junction. The consensus cleavage sequence is 5'-(A/T)TT(C/G)-3'. Cleavage occurs on the 3'-side of the TT dinucleotide at the point of strand exchange. HJ branch migration catalyzed by RuvA-RuvB allows RuvC to scan DNA until it finds its consensus sequence, where it cleaves and resolves the cruciform DNA.</text>
</comment>
<comment type="similarity">
    <text evidence="1 13">Belongs to the RuvC family.</text>
</comment>
<dbReference type="SUPFAM" id="SSF53098">
    <property type="entry name" value="Ribonuclease H-like"/>
    <property type="match status" value="1"/>
</dbReference>
<feature type="binding site" evidence="13">
    <location>
        <position position="71"/>
    </location>
    <ligand>
        <name>Mg(2+)</name>
        <dbReference type="ChEBI" id="CHEBI:18420"/>
        <label>2</label>
    </ligand>
</feature>
<keyword evidence="11 13" id="KW-0234">DNA repair</keyword>
<dbReference type="Pfam" id="PF02075">
    <property type="entry name" value="RuvC"/>
    <property type="match status" value="1"/>
</dbReference>
<comment type="catalytic activity">
    <reaction evidence="12 13">
        <text>Endonucleolytic cleavage at a junction such as a reciprocal single-stranded crossover between two homologous DNA duplexes (Holliday junction).</text>
        <dbReference type="EC" id="3.1.21.10"/>
    </reaction>
</comment>
<feature type="binding site" evidence="13">
    <location>
        <position position="144"/>
    </location>
    <ligand>
        <name>Mg(2+)</name>
        <dbReference type="ChEBI" id="CHEBI:18420"/>
        <label>1</label>
    </ligand>
</feature>
<dbReference type="NCBIfam" id="NF000711">
    <property type="entry name" value="PRK00039.2-1"/>
    <property type="match status" value="1"/>
</dbReference>
<dbReference type="EC" id="3.1.21.10" evidence="13 14"/>
<evidence type="ECO:0000256" key="10">
    <source>
        <dbReference type="ARBA" id="ARBA00023172"/>
    </source>
</evidence>
<keyword evidence="4 13" id="KW-0479">Metal-binding</keyword>
<comment type="caution">
    <text evidence="15">The sequence shown here is derived from an EMBL/GenBank/DDBJ whole genome shotgun (WGS) entry which is preliminary data.</text>
</comment>
<keyword evidence="2 13" id="KW-0963">Cytoplasm</keyword>
<keyword evidence="7 13" id="KW-0378">Hydrolase</keyword>
<dbReference type="InterPro" id="IPR036397">
    <property type="entry name" value="RNaseH_sf"/>
</dbReference>
<feature type="binding site" evidence="13">
    <location>
        <position position="11"/>
    </location>
    <ligand>
        <name>Mg(2+)</name>
        <dbReference type="ChEBI" id="CHEBI:18420"/>
        <label>1</label>
    </ligand>
</feature>
<evidence type="ECO:0000256" key="11">
    <source>
        <dbReference type="ARBA" id="ARBA00023204"/>
    </source>
</evidence>
<reference evidence="15 16" key="1">
    <citation type="journal article" date="2014" name="Mol. Biol. Evol.">
        <title>Massive expansion of Ubiquitination-related gene families within the Chlamydiae.</title>
        <authorList>
            <person name="Domman D."/>
            <person name="Collingro A."/>
            <person name="Lagkouvardos I."/>
            <person name="Gehre L."/>
            <person name="Weinmaier T."/>
            <person name="Rattei T."/>
            <person name="Subtil A."/>
            <person name="Horn M."/>
        </authorList>
    </citation>
    <scope>NUCLEOTIDE SEQUENCE [LARGE SCALE GENOMIC DNA]</scope>
    <source>
        <strain evidence="15 16">EI2</strain>
    </source>
</reference>
<evidence type="ECO:0000256" key="1">
    <source>
        <dbReference type="ARBA" id="ARBA00009518"/>
    </source>
</evidence>
<feature type="active site" evidence="13">
    <location>
        <position position="11"/>
    </location>
</feature>
<dbReference type="Proteomes" id="UP000031465">
    <property type="component" value="Unassembled WGS sequence"/>
</dbReference>
<dbReference type="GO" id="GO:0006310">
    <property type="term" value="P:DNA recombination"/>
    <property type="evidence" value="ECO:0007669"/>
    <property type="project" value="UniProtKB-UniRule"/>
</dbReference>
<evidence type="ECO:0000256" key="13">
    <source>
        <dbReference type="HAMAP-Rule" id="MF_00034"/>
    </source>
</evidence>
<dbReference type="OMA" id="AICHIWR"/>
<comment type="subcellular location">
    <subcellularLocation>
        <location evidence="13">Cytoplasm</location>
    </subcellularLocation>
</comment>
<protein>
    <recommendedName>
        <fullName evidence="13 14">Crossover junction endodeoxyribonuclease RuvC</fullName>
        <ecNumber evidence="13 14">3.1.21.10</ecNumber>
    </recommendedName>
    <alternativeName>
        <fullName evidence="13">Holliday junction nuclease RuvC</fullName>
    </alternativeName>
    <alternativeName>
        <fullName evidence="13">Holliday junction resolvase RuvC</fullName>
    </alternativeName>
</protein>
<comment type="subunit">
    <text evidence="13">Homodimer which binds Holliday junction (HJ) DNA. The HJ becomes 2-fold symmetrical on binding to RuvC with unstacked arms; it has a different conformation from HJ DNA in complex with RuvA. In the full resolvosome a probable DNA-RuvA(4)-RuvB(12)-RuvC(2) complex forms which resolves the HJ.</text>
</comment>
<dbReference type="InterPro" id="IPR012337">
    <property type="entry name" value="RNaseH-like_sf"/>
</dbReference>
<gene>
    <name evidence="13 15" type="primary">ruvC</name>
    <name evidence="15" type="ORF">DB44_AJ00040</name>
</gene>
<dbReference type="PROSITE" id="PS01321">
    <property type="entry name" value="RUVC"/>
    <property type="match status" value="1"/>
</dbReference>
<feature type="active site" evidence="13">
    <location>
        <position position="144"/>
    </location>
</feature>
<dbReference type="CDD" id="cd16962">
    <property type="entry name" value="RuvC"/>
    <property type="match status" value="1"/>
</dbReference>
<evidence type="ECO:0000256" key="8">
    <source>
        <dbReference type="ARBA" id="ARBA00022842"/>
    </source>
</evidence>
<keyword evidence="6 13" id="KW-0227">DNA damage</keyword>
<evidence type="ECO:0000256" key="14">
    <source>
        <dbReference type="NCBIfam" id="TIGR00228"/>
    </source>
</evidence>